<feature type="compositionally biased region" description="Polar residues" evidence="20">
    <location>
        <begin position="29"/>
        <end position="40"/>
    </location>
</feature>
<comment type="subcellular location">
    <subcellularLocation>
        <location evidence="4">Cytoplasm</location>
        <location evidence="4">Cytosol</location>
    </subcellularLocation>
    <subcellularLocation>
        <location evidence="3">Nucleus</location>
    </subcellularLocation>
</comment>
<keyword evidence="11" id="KW-0378">Hydrolase</keyword>
<keyword evidence="22" id="KW-1185">Reference proteome</keyword>
<evidence type="ECO:0000256" key="14">
    <source>
        <dbReference type="ARBA" id="ARBA00023004"/>
    </source>
</evidence>
<dbReference type="InterPro" id="IPR011604">
    <property type="entry name" value="PDDEXK-like_dom_sf"/>
</dbReference>
<protein>
    <recommendedName>
        <fullName evidence="19">Exonuclease V</fullName>
    </recommendedName>
</protein>
<evidence type="ECO:0000256" key="3">
    <source>
        <dbReference type="ARBA" id="ARBA00004123"/>
    </source>
</evidence>
<keyword evidence="12" id="KW-0269">Exonuclease</keyword>
<evidence type="ECO:0000256" key="19">
    <source>
        <dbReference type="ARBA" id="ARBA00070137"/>
    </source>
</evidence>
<dbReference type="GO" id="GO:0005634">
    <property type="term" value="C:nucleus"/>
    <property type="evidence" value="ECO:0007669"/>
    <property type="project" value="UniProtKB-SubCell"/>
</dbReference>
<keyword evidence="16" id="KW-0238">DNA-binding</keyword>
<dbReference type="AlphaFoldDB" id="A0AA88PCF5"/>
<evidence type="ECO:0000313" key="22">
    <source>
        <dbReference type="Proteomes" id="UP001187343"/>
    </source>
</evidence>
<evidence type="ECO:0000256" key="4">
    <source>
        <dbReference type="ARBA" id="ARBA00004514"/>
    </source>
</evidence>
<evidence type="ECO:0000256" key="16">
    <source>
        <dbReference type="ARBA" id="ARBA00023125"/>
    </source>
</evidence>
<dbReference type="EMBL" id="JAUYZG010000018">
    <property type="protein sequence ID" value="KAK2881035.1"/>
    <property type="molecule type" value="Genomic_DNA"/>
</dbReference>
<sequence>MDASGSQQLFDDWDDISDSEFLNIPSEQQSIEPQHPLNSETHGEHFDSPCASTSSQHNMNEEALAQETVKTENVSGLKRKSLHENSFSPMQRFFKRHLSVTLLCDQSWCEMKTVYNLLKPLVKRKEMQRAEVQIGKQIHLSREREIQDVVPVDIRTREDGEAIKLLNMLHMIPLLEAGERVREFPVFGVQKGVFVMGVIDELMYNQKGELVLNELKTRRQNSLPSSAQDKVNCFQVGLYKLLFDGLVRGEVKKDHVLNHLKLRSDQILGAGVQAHAKSIGVQVTTFEEVVDALLITVSCSDLPCIDQLQIEYYHQGSSGPIGTRVAPFDEVQVRTELQGHLAYWKGHREPKGVDIEEAWKCRSCLYKQTCDWTKNRLQVSDQQAAHSSS</sequence>
<organism evidence="21 22">
    <name type="scientific">Cirrhinus molitorella</name>
    <name type="common">mud carp</name>
    <dbReference type="NCBI Taxonomy" id="172907"/>
    <lineage>
        <taxon>Eukaryota</taxon>
        <taxon>Metazoa</taxon>
        <taxon>Chordata</taxon>
        <taxon>Craniata</taxon>
        <taxon>Vertebrata</taxon>
        <taxon>Euteleostomi</taxon>
        <taxon>Actinopterygii</taxon>
        <taxon>Neopterygii</taxon>
        <taxon>Teleostei</taxon>
        <taxon>Ostariophysi</taxon>
        <taxon>Cypriniformes</taxon>
        <taxon>Cyprinidae</taxon>
        <taxon>Labeoninae</taxon>
        <taxon>Labeonini</taxon>
        <taxon>Cirrhinus</taxon>
    </lineage>
</organism>
<keyword evidence="17" id="KW-0234">DNA repair</keyword>
<evidence type="ECO:0000256" key="7">
    <source>
        <dbReference type="ARBA" id="ARBA00022490"/>
    </source>
</evidence>
<dbReference type="PANTHER" id="PTHR14464:SF4">
    <property type="entry name" value="EXONUCLEASE V"/>
    <property type="match status" value="1"/>
</dbReference>
<keyword evidence="7" id="KW-0963">Cytoplasm</keyword>
<dbReference type="GO" id="GO:0045145">
    <property type="term" value="F:single-stranded DNA 5'-3' DNA exonuclease activity"/>
    <property type="evidence" value="ECO:0007669"/>
    <property type="project" value="InterPro"/>
</dbReference>
<keyword evidence="10" id="KW-0227">DNA damage</keyword>
<dbReference type="GO" id="GO:0046872">
    <property type="term" value="F:metal ion binding"/>
    <property type="evidence" value="ECO:0007669"/>
    <property type="project" value="UniProtKB-KW"/>
</dbReference>
<evidence type="ECO:0000313" key="21">
    <source>
        <dbReference type="EMBL" id="KAK2881035.1"/>
    </source>
</evidence>
<comment type="caution">
    <text evidence="21">The sequence shown here is derived from an EMBL/GenBank/DDBJ whole genome shotgun (WGS) entry which is preliminary data.</text>
</comment>
<keyword evidence="13" id="KW-0460">Magnesium</keyword>
<evidence type="ECO:0000256" key="12">
    <source>
        <dbReference type="ARBA" id="ARBA00022839"/>
    </source>
</evidence>
<proteinExistence type="inferred from homology"/>
<dbReference type="FunFam" id="3.90.320.10:FF:000004">
    <property type="entry name" value="Probable exonuclease V"/>
    <property type="match status" value="1"/>
</dbReference>
<gene>
    <name evidence="21" type="ORF">Q8A67_018303</name>
</gene>
<evidence type="ECO:0000256" key="2">
    <source>
        <dbReference type="ARBA" id="ARBA00001966"/>
    </source>
</evidence>
<name>A0AA88PCF5_9TELE</name>
<keyword evidence="8" id="KW-0540">Nuclease</keyword>
<keyword evidence="18" id="KW-0539">Nucleus</keyword>
<evidence type="ECO:0000256" key="6">
    <source>
        <dbReference type="ARBA" id="ARBA00022485"/>
    </source>
</evidence>
<evidence type="ECO:0000256" key="17">
    <source>
        <dbReference type="ARBA" id="ARBA00023204"/>
    </source>
</evidence>
<feature type="region of interest" description="Disordered" evidence="20">
    <location>
        <begin position="29"/>
        <end position="58"/>
    </location>
</feature>
<keyword evidence="14" id="KW-0408">Iron</keyword>
<reference evidence="21" key="1">
    <citation type="submission" date="2023-08" db="EMBL/GenBank/DDBJ databases">
        <title>Chromosome-level Genome Assembly of mud carp (Cirrhinus molitorella).</title>
        <authorList>
            <person name="Liu H."/>
        </authorList>
    </citation>
    <scope>NUCLEOTIDE SEQUENCE</scope>
    <source>
        <strain evidence="21">Prfri</strain>
        <tissue evidence="21">Muscle</tissue>
    </source>
</reference>
<dbReference type="GO" id="GO:0005829">
    <property type="term" value="C:cytosol"/>
    <property type="evidence" value="ECO:0007669"/>
    <property type="project" value="UniProtKB-SubCell"/>
</dbReference>
<evidence type="ECO:0000256" key="1">
    <source>
        <dbReference type="ARBA" id="ARBA00001946"/>
    </source>
</evidence>
<dbReference type="GO" id="GO:0051539">
    <property type="term" value="F:4 iron, 4 sulfur cluster binding"/>
    <property type="evidence" value="ECO:0007669"/>
    <property type="project" value="UniProtKB-KW"/>
</dbReference>
<accession>A0AA88PCF5</accession>
<keyword evidence="6" id="KW-0004">4Fe-4S</keyword>
<dbReference type="Pfam" id="PF09810">
    <property type="entry name" value="Exo5"/>
    <property type="match status" value="2"/>
</dbReference>
<evidence type="ECO:0000256" key="15">
    <source>
        <dbReference type="ARBA" id="ARBA00023014"/>
    </source>
</evidence>
<evidence type="ECO:0000256" key="9">
    <source>
        <dbReference type="ARBA" id="ARBA00022723"/>
    </source>
</evidence>
<comment type="cofactor">
    <cofactor evidence="2">
        <name>[4Fe-4S] cluster</name>
        <dbReference type="ChEBI" id="CHEBI:49883"/>
    </cofactor>
</comment>
<evidence type="ECO:0000256" key="18">
    <source>
        <dbReference type="ARBA" id="ARBA00023242"/>
    </source>
</evidence>
<dbReference type="InterPro" id="IPR019190">
    <property type="entry name" value="EXOV"/>
</dbReference>
<dbReference type="Gene3D" id="3.90.320.10">
    <property type="match status" value="1"/>
</dbReference>
<comment type="cofactor">
    <cofactor evidence="1">
        <name>Mg(2+)</name>
        <dbReference type="ChEBI" id="CHEBI:18420"/>
    </cofactor>
</comment>
<evidence type="ECO:0000256" key="13">
    <source>
        <dbReference type="ARBA" id="ARBA00022842"/>
    </source>
</evidence>
<dbReference type="GO" id="GO:0036297">
    <property type="term" value="P:interstrand cross-link repair"/>
    <property type="evidence" value="ECO:0007669"/>
    <property type="project" value="TreeGrafter"/>
</dbReference>
<dbReference type="GO" id="GO:0003677">
    <property type="term" value="F:DNA binding"/>
    <property type="evidence" value="ECO:0007669"/>
    <property type="project" value="UniProtKB-KW"/>
</dbReference>
<keyword evidence="9" id="KW-0479">Metal-binding</keyword>
<keyword evidence="15" id="KW-0411">Iron-sulfur</keyword>
<evidence type="ECO:0000256" key="20">
    <source>
        <dbReference type="SAM" id="MobiDB-lite"/>
    </source>
</evidence>
<evidence type="ECO:0000256" key="8">
    <source>
        <dbReference type="ARBA" id="ARBA00022722"/>
    </source>
</evidence>
<dbReference type="Proteomes" id="UP001187343">
    <property type="component" value="Unassembled WGS sequence"/>
</dbReference>
<evidence type="ECO:0000256" key="10">
    <source>
        <dbReference type="ARBA" id="ARBA00022763"/>
    </source>
</evidence>
<comment type="similarity">
    <text evidence="5">Belongs to the EXO5 family.</text>
</comment>
<dbReference type="PANTHER" id="PTHR14464">
    <property type="entry name" value="EXONUCLEASE V"/>
    <property type="match status" value="1"/>
</dbReference>
<evidence type="ECO:0000256" key="11">
    <source>
        <dbReference type="ARBA" id="ARBA00022801"/>
    </source>
</evidence>
<evidence type="ECO:0000256" key="5">
    <source>
        <dbReference type="ARBA" id="ARBA00009797"/>
    </source>
</evidence>